<gene>
    <name evidence="1" type="ORF">O1611_g7917</name>
</gene>
<evidence type="ECO:0000313" key="1">
    <source>
        <dbReference type="EMBL" id="KAJ8125720.1"/>
    </source>
</evidence>
<protein>
    <submittedName>
        <fullName evidence="1">Uncharacterized protein</fullName>
    </submittedName>
</protein>
<evidence type="ECO:0000313" key="2">
    <source>
        <dbReference type="Proteomes" id="UP001153332"/>
    </source>
</evidence>
<organism evidence="1 2">
    <name type="scientific">Lasiodiplodia mahajangana</name>
    <dbReference type="NCBI Taxonomy" id="1108764"/>
    <lineage>
        <taxon>Eukaryota</taxon>
        <taxon>Fungi</taxon>
        <taxon>Dikarya</taxon>
        <taxon>Ascomycota</taxon>
        <taxon>Pezizomycotina</taxon>
        <taxon>Dothideomycetes</taxon>
        <taxon>Dothideomycetes incertae sedis</taxon>
        <taxon>Botryosphaeriales</taxon>
        <taxon>Botryosphaeriaceae</taxon>
        <taxon>Lasiodiplodia</taxon>
    </lineage>
</organism>
<keyword evidence="2" id="KW-1185">Reference proteome</keyword>
<name>A0ACC2JE26_9PEZI</name>
<sequence>MFDEEIKAPFISIPGVLNFRDIGGYPIPSKPHMEVRRALVYRSADPSRVTEAGCERIRQLKIAVLYDLRSEQELTGAGQCLSFDVCTGAEKILAPVFREDDYSPEAVALRFKTHRARPEGFAEAYSAILAAAVHPENTARPYARILEHLAVDARPKPILIHCQAGKDRTAVIIALILSLCGVADDVIADEYSLSDIGLKSCHEQLIANLLSKEEFHEDPQSARQMILARRYNMLFFLCELKRKHGSVEQGVIDMKLLTAEGIKRLRSNMIVHVTN</sequence>
<dbReference type="Proteomes" id="UP001153332">
    <property type="component" value="Unassembled WGS sequence"/>
</dbReference>
<reference evidence="1" key="1">
    <citation type="submission" date="2022-12" db="EMBL/GenBank/DDBJ databases">
        <title>Genome Sequence of Lasiodiplodia mahajangana.</title>
        <authorList>
            <person name="Buettner E."/>
        </authorList>
    </citation>
    <scope>NUCLEOTIDE SEQUENCE</scope>
    <source>
        <strain evidence="1">VT137</strain>
    </source>
</reference>
<dbReference type="EMBL" id="JAPUUL010002206">
    <property type="protein sequence ID" value="KAJ8125720.1"/>
    <property type="molecule type" value="Genomic_DNA"/>
</dbReference>
<proteinExistence type="predicted"/>
<accession>A0ACC2JE26</accession>
<comment type="caution">
    <text evidence="1">The sequence shown here is derived from an EMBL/GenBank/DDBJ whole genome shotgun (WGS) entry which is preliminary data.</text>
</comment>